<evidence type="ECO:0000313" key="12">
    <source>
        <dbReference type="Proteomes" id="UP001281614"/>
    </source>
</evidence>
<evidence type="ECO:0000256" key="8">
    <source>
        <dbReference type="RuleBase" id="RU003346"/>
    </source>
</evidence>
<feature type="transmembrane region" description="Helical" evidence="9">
    <location>
        <begin position="173"/>
        <end position="192"/>
    </location>
</feature>
<accession>A0AAE0CWR6</accession>
<feature type="transmembrane region" description="Helical" evidence="9">
    <location>
        <begin position="146"/>
        <end position="167"/>
    </location>
</feature>
<dbReference type="PANTHER" id="PTHR48020:SF22">
    <property type="entry name" value="MAJOR FACILITATOR SUPERFAMILY (MFS) PROFILE DOMAIN-CONTAINING PROTEIN-RELATED"/>
    <property type="match status" value="1"/>
</dbReference>
<evidence type="ECO:0000256" key="2">
    <source>
        <dbReference type="ARBA" id="ARBA00010992"/>
    </source>
</evidence>
<comment type="similarity">
    <text evidence="2 8">Belongs to the major facilitator superfamily. Sugar transporter (TC 2.A.1.1) family.</text>
</comment>
<dbReference type="GO" id="GO:0005366">
    <property type="term" value="F:myo-inositol:proton symporter activity"/>
    <property type="evidence" value="ECO:0007669"/>
    <property type="project" value="TreeGrafter"/>
</dbReference>
<feature type="transmembrane region" description="Helical" evidence="9">
    <location>
        <begin position="231"/>
        <end position="253"/>
    </location>
</feature>
<feature type="transmembrane region" description="Helical" evidence="9">
    <location>
        <begin position="500"/>
        <end position="518"/>
    </location>
</feature>
<evidence type="ECO:0000256" key="9">
    <source>
        <dbReference type="SAM" id="Phobius"/>
    </source>
</evidence>
<dbReference type="GO" id="GO:1904679">
    <property type="term" value="P:myo-inositol import across plasma membrane"/>
    <property type="evidence" value="ECO:0007669"/>
    <property type="project" value="TreeGrafter"/>
</dbReference>
<dbReference type="PANTHER" id="PTHR48020">
    <property type="entry name" value="PROTON MYO-INOSITOL COTRANSPORTER"/>
    <property type="match status" value="1"/>
</dbReference>
<comment type="subcellular location">
    <subcellularLocation>
        <location evidence="1">Membrane</location>
        <topology evidence="1">Multi-pass membrane protein</topology>
    </subcellularLocation>
</comment>
<gene>
    <name evidence="11" type="ORF">CKAH01_11038</name>
</gene>
<dbReference type="Pfam" id="PF00083">
    <property type="entry name" value="Sugar_tr"/>
    <property type="match status" value="2"/>
</dbReference>
<dbReference type="PROSITE" id="PS00216">
    <property type="entry name" value="SUGAR_TRANSPORT_1"/>
    <property type="match status" value="1"/>
</dbReference>
<dbReference type="InterPro" id="IPR005828">
    <property type="entry name" value="MFS_sugar_transport-like"/>
</dbReference>
<keyword evidence="6 9" id="KW-0472">Membrane</keyword>
<feature type="transmembrane region" description="Helical" evidence="9">
    <location>
        <begin position="392"/>
        <end position="414"/>
    </location>
</feature>
<feature type="transmembrane region" description="Helical" evidence="9">
    <location>
        <begin position="467"/>
        <end position="488"/>
    </location>
</feature>
<feature type="transmembrane region" description="Helical" evidence="9">
    <location>
        <begin position="324"/>
        <end position="343"/>
    </location>
</feature>
<evidence type="ECO:0000256" key="7">
    <source>
        <dbReference type="ARBA" id="ARBA00049119"/>
    </source>
</evidence>
<dbReference type="PRINTS" id="PR00171">
    <property type="entry name" value="SUGRTRNSPORT"/>
</dbReference>
<feature type="transmembrane region" description="Helical" evidence="9">
    <location>
        <begin position="363"/>
        <end position="383"/>
    </location>
</feature>
<evidence type="ECO:0000256" key="5">
    <source>
        <dbReference type="ARBA" id="ARBA00022989"/>
    </source>
</evidence>
<feature type="transmembrane region" description="Helical" evidence="9">
    <location>
        <begin position="429"/>
        <end position="455"/>
    </location>
</feature>
<organism evidence="11 12">
    <name type="scientific">Colletotrichum kahawae</name>
    <name type="common">Coffee berry disease fungus</name>
    <dbReference type="NCBI Taxonomy" id="34407"/>
    <lineage>
        <taxon>Eukaryota</taxon>
        <taxon>Fungi</taxon>
        <taxon>Dikarya</taxon>
        <taxon>Ascomycota</taxon>
        <taxon>Pezizomycotina</taxon>
        <taxon>Sordariomycetes</taxon>
        <taxon>Hypocreomycetidae</taxon>
        <taxon>Glomerellales</taxon>
        <taxon>Glomerellaceae</taxon>
        <taxon>Colletotrichum</taxon>
        <taxon>Colletotrichum gloeosporioides species complex</taxon>
    </lineage>
</organism>
<keyword evidence="5 9" id="KW-1133">Transmembrane helix</keyword>
<dbReference type="Proteomes" id="UP001281614">
    <property type="component" value="Unassembled WGS sequence"/>
</dbReference>
<comment type="catalytic activity">
    <reaction evidence="7">
        <text>myo-inositol(out) + H(+)(out) = myo-inositol(in) + H(+)(in)</text>
        <dbReference type="Rhea" id="RHEA:60364"/>
        <dbReference type="ChEBI" id="CHEBI:15378"/>
        <dbReference type="ChEBI" id="CHEBI:17268"/>
    </reaction>
</comment>
<dbReference type="AlphaFoldDB" id="A0AAE0CWR6"/>
<comment type="caution">
    <text evidence="11">The sequence shown here is derived from an EMBL/GenBank/DDBJ whole genome shotgun (WGS) entry which is preliminary data.</text>
</comment>
<evidence type="ECO:0000259" key="10">
    <source>
        <dbReference type="PROSITE" id="PS50850"/>
    </source>
</evidence>
<dbReference type="PROSITE" id="PS00217">
    <property type="entry name" value="SUGAR_TRANSPORT_2"/>
    <property type="match status" value="1"/>
</dbReference>
<dbReference type="InterPro" id="IPR050814">
    <property type="entry name" value="Myo-inositol_Transporter"/>
</dbReference>
<feature type="transmembrane region" description="Helical" evidence="9">
    <location>
        <begin position="204"/>
        <end position="225"/>
    </location>
</feature>
<feature type="transmembrane region" description="Helical" evidence="9">
    <location>
        <begin position="54"/>
        <end position="78"/>
    </location>
</feature>
<dbReference type="PROSITE" id="PS50850">
    <property type="entry name" value="MFS"/>
    <property type="match status" value="1"/>
</dbReference>
<dbReference type="InterPro" id="IPR005829">
    <property type="entry name" value="Sugar_transporter_CS"/>
</dbReference>
<reference evidence="11" key="1">
    <citation type="submission" date="2023-02" db="EMBL/GenBank/DDBJ databases">
        <title>Colletotrichum kahawae CIFC_Que2 genome sequencing and assembly.</title>
        <authorList>
            <person name="Baroncelli R."/>
        </authorList>
    </citation>
    <scope>NUCLEOTIDE SEQUENCE</scope>
    <source>
        <strain evidence="11">CIFC_Que2</strain>
    </source>
</reference>
<dbReference type="EMBL" id="VYYT01000882">
    <property type="protein sequence ID" value="KAK2728341.1"/>
    <property type="molecule type" value="Genomic_DNA"/>
</dbReference>
<protein>
    <submittedName>
        <fullName evidence="11">Myo-inositol transporter</fullName>
    </submittedName>
</protein>
<dbReference type="NCBIfam" id="TIGR00879">
    <property type="entry name" value="SP"/>
    <property type="match status" value="1"/>
</dbReference>
<feature type="transmembrane region" description="Helical" evidence="9">
    <location>
        <begin position="98"/>
        <end position="118"/>
    </location>
</feature>
<evidence type="ECO:0000256" key="6">
    <source>
        <dbReference type="ARBA" id="ARBA00023136"/>
    </source>
</evidence>
<dbReference type="Gene3D" id="1.20.1250.20">
    <property type="entry name" value="MFS general substrate transporter like domains"/>
    <property type="match status" value="1"/>
</dbReference>
<feature type="domain" description="Major facilitator superfamily (MFS) profile" evidence="10">
    <location>
        <begin position="58"/>
        <end position="522"/>
    </location>
</feature>
<proteinExistence type="inferred from homology"/>
<dbReference type="InterPro" id="IPR003663">
    <property type="entry name" value="Sugar/inositol_transpt"/>
</dbReference>
<evidence type="ECO:0000256" key="1">
    <source>
        <dbReference type="ARBA" id="ARBA00004141"/>
    </source>
</evidence>
<sequence>MSQTTPDADSKNLSREASLDKVKVDGVAKHVEQSDGVQVPSYDDSIEDTEPSRAVWLITFTVAMGGFLFGYDTGVISAVLVSLKSDLGHELSTSEQELVTSITSGGALIGAIIAGLPADRYGRKLGIYIGSIDGTSTLNKPRGQPLTIGCILFLIGSIIQAAAFSLAQMTVGRFIVGLGVGSAAMIIPLYIGELAPARHRGRMIAFDNMSVTLGQLISYALGAGFTEVPHGWRYMVAVGGLPPIALAFLLPWCPESPRQLISHGNSHGKVEEATRVIRRVYPHATEEQVQAKMGHMTWAVEVEAQATSTSLWHRFKELHTVPSNLRALICACAIMAISQLGGFNTLMYYSGVLFGLVGFDKPVAVSIVVGATNFVFSLVNLLVIDRLGRRRILIFTVMGMSISMAVAAIAFHWIPVSPDLKLQATSVNWAGILVLVTIIVYVACFAGGVATIAWVGTELLPLEVRALGTMMNTVTCWGCNIIIASTFLSMMKGLTPSGAFGFYAGICFFGWIFVIFCYPEANGLPLEEVRQIFSTGFGVKKANELQRMRKMTGGSA</sequence>
<keyword evidence="3 8" id="KW-0813">Transport</keyword>
<dbReference type="InterPro" id="IPR036259">
    <property type="entry name" value="MFS_trans_sf"/>
</dbReference>
<keyword evidence="12" id="KW-1185">Reference proteome</keyword>
<dbReference type="SUPFAM" id="SSF103473">
    <property type="entry name" value="MFS general substrate transporter"/>
    <property type="match status" value="1"/>
</dbReference>
<name>A0AAE0CWR6_COLKA</name>
<dbReference type="FunFam" id="1.20.1250.20:FF:000073">
    <property type="entry name" value="MFS myo-inositol transporter, putative"/>
    <property type="match status" value="1"/>
</dbReference>
<evidence type="ECO:0000256" key="4">
    <source>
        <dbReference type="ARBA" id="ARBA00022692"/>
    </source>
</evidence>
<dbReference type="GO" id="GO:0016020">
    <property type="term" value="C:membrane"/>
    <property type="evidence" value="ECO:0007669"/>
    <property type="project" value="UniProtKB-SubCell"/>
</dbReference>
<evidence type="ECO:0000313" key="11">
    <source>
        <dbReference type="EMBL" id="KAK2728341.1"/>
    </source>
</evidence>
<dbReference type="InterPro" id="IPR020846">
    <property type="entry name" value="MFS_dom"/>
</dbReference>
<keyword evidence="4 9" id="KW-0812">Transmembrane</keyword>
<evidence type="ECO:0000256" key="3">
    <source>
        <dbReference type="ARBA" id="ARBA00022448"/>
    </source>
</evidence>